<evidence type="ECO:0000313" key="6">
    <source>
        <dbReference type="Proteomes" id="UP000317650"/>
    </source>
</evidence>
<dbReference type="EMBL" id="PYDT01000006">
    <property type="protein sequence ID" value="THU59138.1"/>
    <property type="molecule type" value="Genomic_DNA"/>
</dbReference>
<evidence type="ECO:0000256" key="3">
    <source>
        <dbReference type="ARBA" id="ARBA00023163"/>
    </source>
</evidence>
<dbReference type="Pfam" id="PF26576">
    <property type="entry name" value="IBH1_N"/>
    <property type="match status" value="1"/>
</dbReference>
<dbReference type="Proteomes" id="UP000317650">
    <property type="component" value="Chromosome 3"/>
</dbReference>
<accession>A0A4S8JBL4</accession>
<dbReference type="InterPro" id="IPR059002">
    <property type="entry name" value="IBH1_N"/>
</dbReference>
<keyword evidence="6" id="KW-1185">Reference proteome</keyword>
<name>A0A4S8JBL4_MUSBA</name>
<dbReference type="GO" id="GO:0006355">
    <property type="term" value="P:regulation of DNA-templated transcription"/>
    <property type="evidence" value="ECO:0007669"/>
    <property type="project" value="InterPro"/>
</dbReference>
<dbReference type="AlphaFoldDB" id="A0A4S8JBL4"/>
<keyword evidence="3" id="KW-0804">Transcription</keyword>
<feature type="domain" description="IBH1-like N-terminal" evidence="4">
    <location>
        <begin position="5"/>
        <end position="66"/>
    </location>
</feature>
<sequence length="221" mass="25013">MQATKSFERAFLKHLLRGFRLSAVSYKSMSLQERKSAIKLSADVAMASARGSRKWTRGLITKLSKEDDHRSFLRLILGTEYERLTKPCHGSWKIPRSKKIVRRSLRVCSRRKNNLRAPHGVKSSVLARTLVEKRTHALKRLVPGGESLDGYSLLDEALDYVISLRAQVDLMQKLLTTFEASKLSALSKCTLPERKASFVGEAGIHQQKLTEKAQLRPKLTL</sequence>
<dbReference type="InterPro" id="IPR036638">
    <property type="entry name" value="HLH_DNA-bd_sf"/>
</dbReference>
<dbReference type="InterPro" id="IPR044660">
    <property type="entry name" value="IBH1-like"/>
</dbReference>
<dbReference type="GO" id="GO:0046983">
    <property type="term" value="F:protein dimerization activity"/>
    <property type="evidence" value="ECO:0007669"/>
    <property type="project" value="InterPro"/>
</dbReference>
<gene>
    <name evidence="5" type="ORF">C4D60_Mb03t21830</name>
</gene>
<dbReference type="SUPFAM" id="SSF47459">
    <property type="entry name" value="HLH, helix-loop-helix DNA-binding domain"/>
    <property type="match status" value="1"/>
</dbReference>
<proteinExistence type="inferred from homology"/>
<organism evidence="5 6">
    <name type="scientific">Musa balbisiana</name>
    <name type="common">Banana</name>
    <dbReference type="NCBI Taxonomy" id="52838"/>
    <lineage>
        <taxon>Eukaryota</taxon>
        <taxon>Viridiplantae</taxon>
        <taxon>Streptophyta</taxon>
        <taxon>Embryophyta</taxon>
        <taxon>Tracheophyta</taxon>
        <taxon>Spermatophyta</taxon>
        <taxon>Magnoliopsida</taxon>
        <taxon>Liliopsida</taxon>
        <taxon>Zingiberales</taxon>
        <taxon>Musaceae</taxon>
        <taxon>Musa</taxon>
    </lineage>
</organism>
<keyword evidence="2" id="KW-0805">Transcription regulation</keyword>
<evidence type="ECO:0000259" key="4">
    <source>
        <dbReference type="Pfam" id="PF26576"/>
    </source>
</evidence>
<dbReference type="PANTHER" id="PTHR33124:SF5">
    <property type="entry name" value="TRANSCRIPTION FACTOR IBH1-LIKE 1"/>
    <property type="match status" value="1"/>
</dbReference>
<reference evidence="5 6" key="1">
    <citation type="journal article" date="2019" name="Nat. Plants">
        <title>Genome sequencing of Musa balbisiana reveals subgenome evolution and function divergence in polyploid bananas.</title>
        <authorList>
            <person name="Yao X."/>
        </authorList>
    </citation>
    <scope>NUCLEOTIDE SEQUENCE [LARGE SCALE GENOMIC DNA]</scope>
    <source>
        <strain evidence="6">cv. DH-PKW</strain>
        <tissue evidence="5">Leaves</tissue>
    </source>
</reference>
<comment type="similarity">
    <text evidence="1">Belongs to the bHLH protein family.</text>
</comment>
<evidence type="ECO:0000256" key="1">
    <source>
        <dbReference type="ARBA" id="ARBA00005510"/>
    </source>
</evidence>
<evidence type="ECO:0000256" key="2">
    <source>
        <dbReference type="ARBA" id="ARBA00023015"/>
    </source>
</evidence>
<protein>
    <recommendedName>
        <fullName evidence="4">IBH1-like N-terminal domain-containing protein</fullName>
    </recommendedName>
</protein>
<dbReference type="PANTHER" id="PTHR33124">
    <property type="entry name" value="TRANSCRIPTION FACTOR IBH1-LIKE 1"/>
    <property type="match status" value="1"/>
</dbReference>
<comment type="caution">
    <text evidence="5">The sequence shown here is derived from an EMBL/GenBank/DDBJ whole genome shotgun (WGS) entry which is preliminary data.</text>
</comment>
<evidence type="ECO:0000313" key="5">
    <source>
        <dbReference type="EMBL" id="THU59138.1"/>
    </source>
</evidence>